<accession>A0AA36E2D4</accession>
<proteinExistence type="predicted"/>
<protein>
    <submittedName>
        <fullName evidence="1">Uncharacterized protein</fullName>
    </submittedName>
</protein>
<dbReference type="EMBL" id="OX465080">
    <property type="protein sequence ID" value="CAI9280779.1"/>
    <property type="molecule type" value="Genomic_DNA"/>
</dbReference>
<name>A0AA36E2D4_LACSI</name>
<sequence>MLNIPIRSWEAGPPVLGVSPSMKIGVSLKMTSSGWHSEDVPLSKFKILGCKNEGEVGVVSIGLLDFKLNISIVSNNILLILPCSVIRDSILVNIEMTLVLEIVWSKITQV</sequence>
<gene>
    <name evidence="1" type="ORF">LSALG_LOCUS20513</name>
</gene>
<reference evidence="1" key="1">
    <citation type="submission" date="2023-04" db="EMBL/GenBank/DDBJ databases">
        <authorList>
            <person name="Vijverberg K."/>
            <person name="Xiong W."/>
            <person name="Schranz E."/>
        </authorList>
    </citation>
    <scope>NUCLEOTIDE SEQUENCE</scope>
</reference>
<dbReference type="AlphaFoldDB" id="A0AA36E2D4"/>
<keyword evidence="2" id="KW-1185">Reference proteome</keyword>
<evidence type="ECO:0000313" key="2">
    <source>
        <dbReference type="Proteomes" id="UP001177003"/>
    </source>
</evidence>
<organism evidence="1 2">
    <name type="scientific">Lactuca saligna</name>
    <name type="common">Willowleaf lettuce</name>
    <dbReference type="NCBI Taxonomy" id="75948"/>
    <lineage>
        <taxon>Eukaryota</taxon>
        <taxon>Viridiplantae</taxon>
        <taxon>Streptophyta</taxon>
        <taxon>Embryophyta</taxon>
        <taxon>Tracheophyta</taxon>
        <taxon>Spermatophyta</taxon>
        <taxon>Magnoliopsida</taxon>
        <taxon>eudicotyledons</taxon>
        <taxon>Gunneridae</taxon>
        <taxon>Pentapetalae</taxon>
        <taxon>asterids</taxon>
        <taxon>campanulids</taxon>
        <taxon>Asterales</taxon>
        <taxon>Asteraceae</taxon>
        <taxon>Cichorioideae</taxon>
        <taxon>Cichorieae</taxon>
        <taxon>Lactucinae</taxon>
        <taxon>Lactuca</taxon>
    </lineage>
</organism>
<dbReference type="Proteomes" id="UP001177003">
    <property type="component" value="Chromosome 4"/>
</dbReference>
<evidence type="ECO:0000313" key="1">
    <source>
        <dbReference type="EMBL" id="CAI9280779.1"/>
    </source>
</evidence>